<dbReference type="EMBL" id="LGTQ01000010">
    <property type="protein sequence ID" value="KPM47591.1"/>
    <property type="molecule type" value="Genomic_DNA"/>
</dbReference>
<keyword evidence="2" id="KW-1185">Reference proteome</keyword>
<name>A0A0P7C0Q4_9BACT</name>
<comment type="caution">
    <text evidence="1">The sequence shown here is derived from an EMBL/GenBank/DDBJ whole genome shotgun (WGS) entry which is preliminary data.</text>
</comment>
<evidence type="ECO:0000313" key="2">
    <source>
        <dbReference type="Proteomes" id="UP000050454"/>
    </source>
</evidence>
<dbReference type="Pfam" id="PF16022">
    <property type="entry name" value="DUF4783"/>
    <property type="match status" value="1"/>
</dbReference>
<proteinExistence type="predicted"/>
<gene>
    <name evidence="1" type="ORF">AFM12_13915</name>
</gene>
<reference evidence="1 2" key="1">
    <citation type="submission" date="2015-07" db="EMBL/GenBank/DDBJ databases">
        <title>The draft genome sequence of Leadbetterella sp. JN14-9.</title>
        <authorList>
            <person name="Liu Y."/>
            <person name="Du J."/>
            <person name="Shao Z."/>
        </authorList>
    </citation>
    <scope>NUCLEOTIDE SEQUENCE [LARGE SCALE GENOMIC DNA]</scope>
    <source>
        <strain evidence="1 2">JN14-9</strain>
    </source>
</reference>
<dbReference type="AlphaFoldDB" id="A0A0P7C0Q4"/>
<organism evidence="1 2">
    <name type="scientific">Jiulongibacter sediminis</name>
    <dbReference type="NCBI Taxonomy" id="1605367"/>
    <lineage>
        <taxon>Bacteria</taxon>
        <taxon>Pseudomonadati</taxon>
        <taxon>Bacteroidota</taxon>
        <taxon>Cytophagia</taxon>
        <taxon>Cytophagales</taxon>
        <taxon>Leadbetterellaceae</taxon>
        <taxon>Jiulongibacter</taxon>
    </lineage>
</organism>
<protein>
    <recommendedName>
        <fullName evidence="3">DUF4783 domain-containing protein</fullName>
    </recommendedName>
</protein>
<sequence>MLLTGLRANDYTTDYASVASTIEYSFKKGDSAELSLLMAEKVELIIDSEQVNFNAISGEHAGLIMANFFKKYPPVFFGYEFEGDSSKNVKYSVASYQSSNTEFSIYLLISKTSGNRFEIETMQVREK</sequence>
<accession>A0A0P7C0Q4</accession>
<dbReference type="Gene3D" id="3.10.450.50">
    <property type="match status" value="1"/>
</dbReference>
<dbReference type="Proteomes" id="UP000050454">
    <property type="component" value="Unassembled WGS sequence"/>
</dbReference>
<dbReference type="InterPro" id="IPR031977">
    <property type="entry name" value="DUF4783"/>
</dbReference>
<evidence type="ECO:0008006" key="3">
    <source>
        <dbReference type="Google" id="ProtNLM"/>
    </source>
</evidence>
<evidence type="ECO:0000313" key="1">
    <source>
        <dbReference type="EMBL" id="KPM47591.1"/>
    </source>
</evidence>
<dbReference type="STRING" id="1605367.AFM12_13915"/>